<keyword evidence="2" id="KW-0378">Hydrolase</keyword>
<evidence type="ECO:0000259" key="1">
    <source>
        <dbReference type="Pfam" id="PF05685"/>
    </source>
</evidence>
<dbReference type="Proteomes" id="UP000280307">
    <property type="component" value="Unassembled WGS sequence"/>
</dbReference>
<dbReference type="InterPro" id="IPR012296">
    <property type="entry name" value="Nuclease_put_TT1808"/>
</dbReference>
<keyword evidence="2" id="KW-0255">Endonuclease</keyword>
<dbReference type="Gene3D" id="3.90.1570.10">
    <property type="entry name" value="tt1808, chain A"/>
    <property type="match status" value="1"/>
</dbReference>
<reference evidence="2 3" key="1">
    <citation type="submission" date="2018-12" db="EMBL/GenBank/DDBJ databases">
        <title>Genome Sequence of Candidatus Viridilinea halotolerans isolated from saline sulfide-rich spring.</title>
        <authorList>
            <person name="Grouzdev D.S."/>
            <person name="Burganskaya E.I."/>
            <person name="Krutkina M.S."/>
            <person name="Sukhacheva M.V."/>
            <person name="Gorlenko V.M."/>
        </authorList>
    </citation>
    <scope>NUCLEOTIDE SEQUENCE [LARGE SCALE GENOMIC DNA]</scope>
    <source>
        <strain evidence="2">Chok-6</strain>
    </source>
</reference>
<dbReference type="GO" id="GO:0004519">
    <property type="term" value="F:endonuclease activity"/>
    <property type="evidence" value="ECO:0007669"/>
    <property type="project" value="UniProtKB-KW"/>
</dbReference>
<sequence length="200" mass="22341">MYGIARWSNPMLVSTHLTVAALEGLPENDGKRYELFEGELHVTTQPSVEHQLVADAVCRELYLWNRKHGQGGLTVSAPGVILANDEAFAPDVVWYSATRRASYRRPEGKFYGPPDLAVEVLSKGQKNEQRDRVLKPARYAYWGINEYWLVDRFARNVVVHRLTGADYAIVATLAATATLTSPWLPAFACVVGEFFADLAE</sequence>
<dbReference type="CDD" id="cd06260">
    <property type="entry name" value="DUF820-like"/>
    <property type="match status" value="1"/>
</dbReference>
<dbReference type="Pfam" id="PF05685">
    <property type="entry name" value="Uma2"/>
    <property type="match status" value="1"/>
</dbReference>
<dbReference type="PANTHER" id="PTHR34107:SF4">
    <property type="entry name" value="SLL1222 PROTEIN"/>
    <property type="match status" value="1"/>
</dbReference>
<dbReference type="InterPro" id="IPR011335">
    <property type="entry name" value="Restrct_endonuc-II-like"/>
</dbReference>
<gene>
    <name evidence="2" type="ORF">EI684_13760</name>
</gene>
<proteinExistence type="predicted"/>
<keyword evidence="2" id="KW-0540">Nuclease</keyword>
<organism evidence="2 3">
    <name type="scientific">Candidatus Viridilinea halotolerans</name>
    <dbReference type="NCBI Taxonomy" id="2491704"/>
    <lineage>
        <taxon>Bacteria</taxon>
        <taxon>Bacillati</taxon>
        <taxon>Chloroflexota</taxon>
        <taxon>Chloroflexia</taxon>
        <taxon>Chloroflexales</taxon>
        <taxon>Chloroflexineae</taxon>
        <taxon>Oscillochloridaceae</taxon>
        <taxon>Candidatus Viridilinea</taxon>
    </lineage>
</organism>
<protein>
    <submittedName>
        <fullName evidence="2">Uma2 family endonuclease</fullName>
    </submittedName>
</protein>
<feature type="domain" description="Putative restriction endonuclease" evidence="1">
    <location>
        <begin position="23"/>
        <end position="188"/>
    </location>
</feature>
<accession>A0A426TX05</accession>
<name>A0A426TX05_9CHLR</name>
<evidence type="ECO:0000313" key="3">
    <source>
        <dbReference type="Proteomes" id="UP000280307"/>
    </source>
</evidence>
<dbReference type="PANTHER" id="PTHR34107">
    <property type="entry name" value="SLL0198 PROTEIN-RELATED"/>
    <property type="match status" value="1"/>
</dbReference>
<dbReference type="AlphaFoldDB" id="A0A426TX05"/>
<comment type="caution">
    <text evidence="2">The sequence shown here is derived from an EMBL/GenBank/DDBJ whole genome shotgun (WGS) entry which is preliminary data.</text>
</comment>
<dbReference type="EMBL" id="RSAS01000549">
    <property type="protein sequence ID" value="RRR70151.1"/>
    <property type="molecule type" value="Genomic_DNA"/>
</dbReference>
<evidence type="ECO:0000313" key="2">
    <source>
        <dbReference type="EMBL" id="RRR70151.1"/>
    </source>
</evidence>
<dbReference type="SUPFAM" id="SSF52980">
    <property type="entry name" value="Restriction endonuclease-like"/>
    <property type="match status" value="1"/>
</dbReference>
<dbReference type="InterPro" id="IPR008538">
    <property type="entry name" value="Uma2"/>
</dbReference>